<comment type="subcellular location">
    <subcellularLocation>
        <location evidence="1">Cell membrane</location>
        <topology evidence="1">Multi-pass membrane protein</topology>
    </subcellularLocation>
</comment>
<feature type="compositionally biased region" description="Gly residues" evidence="20">
    <location>
        <begin position="42"/>
        <end position="54"/>
    </location>
</feature>
<keyword evidence="9" id="KW-0633">Potassium transport</keyword>
<feature type="compositionally biased region" description="Low complexity" evidence="20">
    <location>
        <begin position="695"/>
        <end position="727"/>
    </location>
</feature>
<keyword evidence="15" id="KW-0739">Sodium transport</keyword>
<feature type="compositionally biased region" description="Low complexity" evidence="20">
    <location>
        <begin position="741"/>
        <end position="751"/>
    </location>
</feature>
<dbReference type="GO" id="GO:0003254">
    <property type="term" value="P:regulation of membrane depolarization"/>
    <property type="evidence" value="ECO:0007669"/>
    <property type="project" value="TreeGrafter"/>
</dbReference>
<evidence type="ECO:0000256" key="16">
    <source>
        <dbReference type="ARBA" id="ARBA00023286"/>
    </source>
</evidence>
<organism evidence="24 25">
    <name type="scientific">Anas platyrhynchos</name>
    <name type="common">Mallard</name>
    <name type="synonym">Anas boschas</name>
    <dbReference type="NCBI Taxonomy" id="8839"/>
    <lineage>
        <taxon>Eukaryota</taxon>
        <taxon>Metazoa</taxon>
        <taxon>Chordata</taxon>
        <taxon>Craniata</taxon>
        <taxon>Vertebrata</taxon>
        <taxon>Euteleostomi</taxon>
        <taxon>Archelosauria</taxon>
        <taxon>Archosauria</taxon>
        <taxon>Dinosauria</taxon>
        <taxon>Saurischia</taxon>
        <taxon>Theropoda</taxon>
        <taxon>Coelurosauria</taxon>
        <taxon>Aves</taxon>
        <taxon>Neognathae</taxon>
        <taxon>Galloanserae</taxon>
        <taxon>Anseriformes</taxon>
        <taxon>Anatidae</taxon>
        <taxon>Anatinae</taxon>
        <taxon>Anas</taxon>
    </lineage>
</organism>
<evidence type="ECO:0000256" key="8">
    <source>
        <dbReference type="ARBA" id="ARBA00022741"/>
    </source>
</evidence>
<reference evidence="24" key="3">
    <citation type="submission" date="2025-09" db="UniProtKB">
        <authorList>
            <consortium name="Ensembl"/>
        </authorList>
    </citation>
    <scope>IDENTIFICATION</scope>
</reference>
<evidence type="ECO:0000256" key="12">
    <source>
        <dbReference type="ARBA" id="ARBA00023065"/>
    </source>
</evidence>
<dbReference type="AlphaFoldDB" id="A0A8B9STP5"/>
<feature type="domain" description="Ion transport" evidence="22">
    <location>
        <begin position="148"/>
        <end position="408"/>
    </location>
</feature>
<reference evidence="24" key="2">
    <citation type="submission" date="2025-08" db="UniProtKB">
        <authorList>
            <consortium name="Ensembl"/>
        </authorList>
    </citation>
    <scope>IDENTIFICATION</scope>
</reference>
<dbReference type="GO" id="GO:0030552">
    <property type="term" value="F:cAMP binding"/>
    <property type="evidence" value="ECO:0007669"/>
    <property type="project" value="UniProtKB-KW"/>
</dbReference>
<evidence type="ECO:0000256" key="19">
    <source>
        <dbReference type="ARBA" id="ARBA00036239"/>
    </source>
</evidence>
<protein>
    <submittedName>
        <fullName evidence="24">Hyperpolarization activated cyclic nucleotide gated potassium and sodium channel 2</fullName>
    </submittedName>
</protein>
<proteinExistence type="inferred from homology"/>
<keyword evidence="4" id="KW-0894">Sodium channel</keyword>
<evidence type="ECO:0000256" key="6">
    <source>
        <dbReference type="ARBA" id="ARBA00022566"/>
    </source>
</evidence>
<keyword evidence="6" id="KW-0116">cAMP-binding</keyword>
<reference evidence="24" key="1">
    <citation type="submission" date="2019-08" db="EMBL/GenBank/DDBJ databases">
        <title>Three high-quality genomes provides insights into domestication of ducks.</title>
        <authorList>
            <person name="Hou Z.C."/>
            <person name="Zhu F."/>
            <person name="Yin Z.T."/>
            <person name="Zhang F."/>
        </authorList>
    </citation>
    <scope>NUCLEOTIDE SEQUENCE [LARGE SCALE GENOMIC DNA]</scope>
</reference>
<comment type="catalytic activity">
    <reaction evidence="19">
        <text>Na(+)(in) = Na(+)(out)</text>
        <dbReference type="Rhea" id="RHEA:34963"/>
        <dbReference type="ChEBI" id="CHEBI:29101"/>
    </reaction>
</comment>
<comment type="catalytic activity">
    <reaction evidence="18">
        <text>K(+)(in) = K(+)(out)</text>
        <dbReference type="Rhea" id="RHEA:29463"/>
        <dbReference type="ChEBI" id="CHEBI:29103"/>
    </reaction>
</comment>
<dbReference type="InterPro" id="IPR051413">
    <property type="entry name" value="K/Na_HCN_channel"/>
</dbReference>
<keyword evidence="12" id="KW-0406">Ion transport</keyword>
<name>A0A8B9STP5_ANAPL</name>
<keyword evidence="13 21" id="KW-0472">Membrane</keyword>
<evidence type="ECO:0000256" key="20">
    <source>
        <dbReference type="SAM" id="MobiDB-lite"/>
    </source>
</evidence>
<dbReference type="GO" id="GO:0005272">
    <property type="term" value="F:sodium channel activity"/>
    <property type="evidence" value="ECO:0007669"/>
    <property type="project" value="UniProtKB-KW"/>
</dbReference>
<keyword evidence="3" id="KW-0813">Transport</keyword>
<evidence type="ECO:0000256" key="13">
    <source>
        <dbReference type="ARBA" id="ARBA00023136"/>
    </source>
</evidence>
<keyword evidence="7 21" id="KW-0812">Transmembrane</keyword>
<dbReference type="Proteomes" id="UP000694400">
    <property type="component" value="Chromosome 28"/>
</dbReference>
<dbReference type="GO" id="GO:0098855">
    <property type="term" value="C:HCN channel complex"/>
    <property type="evidence" value="ECO:0007669"/>
    <property type="project" value="TreeGrafter"/>
</dbReference>
<keyword evidence="16" id="KW-1071">Ligand-gated ion channel</keyword>
<evidence type="ECO:0000256" key="11">
    <source>
        <dbReference type="ARBA" id="ARBA00023053"/>
    </source>
</evidence>
<dbReference type="Gene3D" id="1.10.287.70">
    <property type="match status" value="1"/>
</dbReference>
<evidence type="ECO:0000256" key="4">
    <source>
        <dbReference type="ARBA" id="ARBA00022461"/>
    </source>
</evidence>
<dbReference type="Ensembl" id="ENSAPLT00020012044.1">
    <property type="protein sequence ID" value="ENSAPLP00020011182.1"/>
    <property type="gene ID" value="ENSAPLG00020008242.1"/>
</dbReference>
<dbReference type="FunFam" id="1.10.287.70:FF:000031">
    <property type="entry name" value="Potassium/sodium hyperpolarization-activated cyclic nucleotide-gated channel 1, putative"/>
    <property type="match status" value="1"/>
</dbReference>
<evidence type="ECO:0000259" key="23">
    <source>
        <dbReference type="Pfam" id="PF08412"/>
    </source>
</evidence>
<evidence type="ECO:0000256" key="21">
    <source>
        <dbReference type="SAM" id="Phobius"/>
    </source>
</evidence>
<feature type="domain" description="Ion transport N-terminal" evidence="23">
    <location>
        <begin position="104"/>
        <end position="146"/>
    </location>
</feature>
<feature type="region of interest" description="Disordered" evidence="20">
    <location>
        <begin position="679"/>
        <end position="728"/>
    </location>
</feature>
<dbReference type="InterPro" id="IPR014710">
    <property type="entry name" value="RmlC-like_jellyroll"/>
</dbReference>
<evidence type="ECO:0000256" key="10">
    <source>
        <dbReference type="ARBA" id="ARBA00022989"/>
    </source>
</evidence>
<dbReference type="InterPro" id="IPR003938">
    <property type="entry name" value="K_chnl_volt-dep_EAG/ELK/ERG"/>
</dbReference>
<feature type="compositionally biased region" description="Low complexity" evidence="20">
    <location>
        <begin position="804"/>
        <end position="824"/>
    </location>
</feature>
<dbReference type="PANTHER" id="PTHR45689">
    <property type="entry name" value="I[[H]] CHANNEL, ISOFORM E"/>
    <property type="match status" value="1"/>
</dbReference>
<evidence type="ECO:0000313" key="24">
    <source>
        <dbReference type="Ensembl" id="ENSAPLP00020011182.1"/>
    </source>
</evidence>
<evidence type="ECO:0000256" key="15">
    <source>
        <dbReference type="ARBA" id="ARBA00023201"/>
    </source>
</evidence>
<feature type="region of interest" description="Disordered" evidence="20">
    <location>
        <begin position="741"/>
        <end position="875"/>
    </location>
</feature>
<dbReference type="FunFam" id="1.10.287.630:FF:000002">
    <property type="entry name" value="Potassium/sodium hyperpolarization-activated cyclic nucleotide-gated channel 4"/>
    <property type="match status" value="1"/>
</dbReference>
<evidence type="ECO:0000256" key="14">
    <source>
        <dbReference type="ARBA" id="ARBA00023149"/>
    </source>
</evidence>
<keyword evidence="17" id="KW-0407">Ion channel</keyword>
<evidence type="ECO:0000256" key="5">
    <source>
        <dbReference type="ARBA" id="ARBA00022475"/>
    </source>
</evidence>
<evidence type="ECO:0000256" key="17">
    <source>
        <dbReference type="ARBA" id="ARBA00023303"/>
    </source>
</evidence>
<accession>A0A8B9STP5</accession>
<dbReference type="PANTHER" id="PTHR45689:SF11">
    <property type="entry name" value="POTASSIUM_SODIUM HYPERPOLARIZATION-ACTIVATED CYCLIC NUCLEOTIDE-GATED CHANNEL 2"/>
    <property type="match status" value="1"/>
</dbReference>
<dbReference type="Pfam" id="PF00520">
    <property type="entry name" value="Ion_trans"/>
    <property type="match status" value="1"/>
</dbReference>
<keyword evidence="9" id="KW-0631">Potassium channel</keyword>
<keyword evidence="14" id="KW-0114">cAMP</keyword>
<evidence type="ECO:0000256" key="3">
    <source>
        <dbReference type="ARBA" id="ARBA00022448"/>
    </source>
</evidence>
<feature type="region of interest" description="Disordered" evidence="20">
    <location>
        <begin position="1"/>
        <end position="95"/>
    </location>
</feature>
<evidence type="ECO:0000256" key="1">
    <source>
        <dbReference type="ARBA" id="ARBA00004651"/>
    </source>
</evidence>
<dbReference type="InterPro" id="IPR005821">
    <property type="entry name" value="Ion_trans_dom"/>
</dbReference>
<evidence type="ECO:0000259" key="22">
    <source>
        <dbReference type="Pfam" id="PF00520"/>
    </source>
</evidence>
<evidence type="ECO:0000313" key="25">
    <source>
        <dbReference type="Proteomes" id="UP000694400"/>
    </source>
</evidence>
<dbReference type="GO" id="GO:0030425">
    <property type="term" value="C:dendrite"/>
    <property type="evidence" value="ECO:0007669"/>
    <property type="project" value="TreeGrafter"/>
</dbReference>
<feature type="transmembrane region" description="Helical" evidence="21">
    <location>
        <begin position="178"/>
        <end position="197"/>
    </location>
</feature>
<dbReference type="Gene3D" id="1.10.287.630">
    <property type="entry name" value="Helix hairpin bin"/>
    <property type="match status" value="1"/>
</dbReference>
<dbReference type="Pfam" id="PF08412">
    <property type="entry name" value="Ion_trans_N"/>
    <property type="match status" value="1"/>
</dbReference>
<keyword evidence="10 21" id="KW-1133">Transmembrane helix</keyword>
<sequence length="875" mass="95802">RPAARGCAAEPSGKDGPGARRGPRGGRAPRGRLPARRRRGTGTRGAGGAVGGQRGRSVSFSCGGGGGGGGGSASPGGAKAAEEGDDAGEEARGSQASFMQRQFGAMLQPGVNKFSLRMFGSQKAVEREQERVKSAGAWIIHPYSDFRFYWDFTMLLFMVGNLIIIPVGITFFKEETTAPWIVFNVVSDTFFLMDLVLNFRTGIVIEDNTEIILDPERIKKKYLKTWFVVDFVSSIPVDYVFLIVEKGIDSEVYKTARALRIVRFTKILSLLRLLRLSRLIRYIHQWEEIFHMTYDLASAVMRIINLIGMMLLLCHWDGCLQFLVPMLQDFPQNCWVSINGMVNDSWSELYSFALFKSMSHMLCIGYGKQAPESMTDIWLTMLSMIVGATCYAMFIGHATALIQSLDSSRRQYQEKYKQVEQYMSFHKLPADFRQKIHDYYEHRYQGKMFDEDSILGELNEPLREEIVNFNCRKLVASMPLFANADPNFVTAMLTKLKFEVFHILTKGNKEMKLSDGSYFGEICLLTHTYCRLYSLSVDNFNEVLEEYPMMRRAFETVAIDRLDRIGKKNSILLHKVQHDLNSGVFNNQENEIIQEIVKYDREMVQQAELQQHTAMYSPVQPQVTSAIATLQQAVAMSFCPQMASPLVGSMALGSPRMMRRLQYAQAVPSPFAVSPVLLQQSPPQQPQPPTPHANPSPSQDQAPPTALPASAGALAAASPPSQSPLASRTFAYGGAKGQLGSQLSLSQQQAPGSPPRLAVHKSTQALHTSSLSQDSRPLSASQPSLPHGLAAGSTQSPPASARESCASIAGGPAAASPGSAPPAGLRGPTSSRGALSHPAPAGPPALQQDSGATRKDSVGGTPDTDPAKSRLSSNL</sequence>
<evidence type="ECO:0000256" key="2">
    <source>
        <dbReference type="ARBA" id="ARBA00006305"/>
    </source>
</evidence>
<evidence type="ECO:0000256" key="18">
    <source>
        <dbReference type="ARBA" id="ARBA00034430"/>
    </source>
</evidence>
<keyword evidence="11" id="KW-0915">Sodium</keyword>
<keyword evidence="8" id="KW-0547">Nucleotide-binding</keyword>
<comment type="similarity">
    <text evidence="2">Belongs to the potassium channel HCN family.</text>
</comment>
<dbReference type="InterPro" id="IPR013621">
    <property type="entry name" value="Ion_trans_N"/>
</dbReference>
<feature type="compositionally biased region" description="Gly residues" evidence="20">
    <location>
        <begin position="62"/>
        <end position="74"/>
    </location>
</feature>
<dbReference type="SUPFAM" id="SSF81324">
    <property type="entry name" value="Voltage-gated potassium channels"/>
    <property type="match status" value="1"/>
</dbReference>
<keyword evidence="9" id="KW-0630">Potassium</keyword>
<evidence type="ECO:0000256" key="7">
    <source>
        <dbReference type="ARBA" id="ARBA00022692"/>
    </source>
</evidence>
<feature type="compositionally biased region" description="Basic residues" evidence="20">
    <location>
        <begin position="21"/>
        <end position="41"/>
    </location>
</feature>
<dbReference type="SUPFAM" id="SSF51206">
    <property type="entry name" value="cAMP-binding domain-like"/>
    <property type="match status" value="1"/>
</dbReference>
<feature type="compositionally biased region" description="Pro residues" evidence="20">
    <location>
        <begin position="683"/>
        <end position="694"/>
    </location>
</feature>
<feature type="transmembrane region" description="Helical" evidence="21">
    <location>
        <begin position="379"/>
        <end position="402"/>
    </location>
</feature>
<dbReference type="GO" id="GO:0030424">
    <property type="term" value="C:axon"/>
    <property type="evidence" value="ECO:0007669"/>
    <property type="project" value="TreeGrafter"/>
</dbReference>
<feature type="transmembrane region" description="Helical" evidence="21">
    <location>
        <begin position="148"/>
        <end position="172"/>
    </location>
</feature>
<dbReference type="PRINTS" id="PR01463">
    <property type="entry name" value="EAGCHANLFMLY"/>
</dbReference>
<dbReference type="InterPro" id="IPR018490">
    <property type="entry name" value="cNMP-bd_dom_sf"/>
</dbReference>
<dbReference type="Gene3D" id="2.60.120.10">
    <property type="entry name" value="Jelly Rolls"/>
    <property type="match status" value="1"/>
</dbReference>
<evidence type="ECO:0000256" key="9">
    <source>
        <dbReference type="ARBA" id="ARBA00022826"/>
    </source>
</evidence>
<keyword evidence="5" id="KW-1003">Cell membrane</keyword>
<dbReference type="GO" id="GO:0005249">
    <property type="term" value="F:voltage-gated potassium channel activity"/>
    <property type="evidence" value="ECO:0007669"/>
    <property type="project" value="InterPro"/>
</dbReference>
<dbReference type="InterPro" id="IPR000595">
    <property type="entry name" value="cNMP-bd_dom"/>
</dbReference>
<dbReference type="CDD" id="cd00038">
    <property type="entry name" value="CAP_ED"/>
    <property type="match status" value="1"/>
</dbReference>
<feature type="compositionally biased region" description="Polar residues" evidence="20">
    <location>
        <begin position="761"/>
        <end position="784"/>
    </location>
</feature>